<protein>
    <recommendedName>
        <fullName evidence="9">Major facilitator superfamily (MFS) profile domain-containing protein</fullName>
    </recommendedName>
</protein>
<dbReference type="PANTHER" id="PTHR48022">
    <property type="entry name" value="PLASTIDIC GLUCOSE TRANSPORTER 4"/>
    <property type="match status" value="1"/>
</dbReference>
<feature type="transmembrane region" description="Helical" evidence="8">
    <location>
        <begin position="69"/>
        <end position="90"/>
    </location>
</feature>
<evidence type="ECO:0000256" key="6">
    <source>
        <dbReference type="ARBA" id="ARBA00023136"/>
    </source>
</evidence>
<keyword evidence="4 8" id="KW-0812">Transmembrane</keyword>
<evidence type="ECO:0000256" key="1">
    <source>
        <dbReference type="ARBA" id="ARBA00004141"/>
    </source>
</evidence>
<feature type="transmembrane region" description="Helical" evidence="8">
    <location>
        <begin position="349"/>
        <end position="371"/>
    </location>
</feature>
<dbReference type="AlphaFoldDB" id="A0A3E2HIN9"/>
<dbReference type="InterPro" id="IPR005829">
    <property type="entry name" value="Sugar_transporter_CS"/>
</dbReference>
<feature type="transmembrane region" description="Helical" evidence="8">
    <location>
        <begin position="321"/>
        <end position="342"/>
    </location>
</feature>
<comment type="caution">
    <text evidence="10">The sequence shown here is derived from an EMBL/GenBank/DDBJ whole genome shotgun (WGS) entry which is preliminary data.</text>
</comment>
<dbReference type="InterPro" id="IPR020846">
    <property type="entry name" value="MFS_dom"/>
</dbReference>
<dbReference type="InterPro" id="IPR050360">
    <property type="entry name" value="MFS_Sugar_Transporters"/>
</dbReference>
<feature type="transmembrane region" description="Helical" evidence="8">
    <location>
        <begin position="383"/>
        <end position="406"/>
    </location>
</feature>
<dbReference type="SUPFAM" id="SSF103473">
    <property type="entry name" value="MFS general substrate transporter"/>
    <property type="match status" value="1"/>
</dbReference>
<dbReference type="EMBL" id="NCSJ02000038">
    <property type="protein sequence ID" value="RFU33289.1"/>
    <property type="molecule type" value="Genomic_DNA"/>
</dbReference>
<dbReference type="GO" id="GO:0005351">
    <property type="term" value="F:carbohydrate:proton symporter activity"/>
    <property type="evidence" value="ECO:0007669"/>
    <property type="project" value="TreeGrafter"/>
</dbReference>
<keyword evidence="5 8" id="KW-1133">Transmembrane helix</keyword>
<feature type="transmembrane region" description="Helical" evidence="8">
    <location>
        <begin position="29"/>
        <end position="49"/>
    </location>
</feature>
<evidence type="ECO:0000256" key="5">
    <source>
        <dbReference type="ARBA" id="ARBA00022989"/>
    </source>
</evidence>
<keyword evidence="3 7" id="KW-0813">Transport</keyword>
<dbReference type="InterPro" id="IPR036259">
    <property type="entry name" value="MFS_trans_sf"/>
</dbReference>
<dbReference type="GO" id="GO:0016020">
    <property type="term" value="C:membrane"/>
    <property type="evidence" value="ECO:0007669"/>
    <property type="project" value="UniProtKB-SubCell"/>
</dbReference>
<feature type="non-terminal residue" evidence="10">
    <location>
        <position position="1"/>
    </location>
</feature>
<evidence type="ECO:0000256" key="7">
    <source>
        <dbReference type="RuleBase" id="RU003346"/>
    </source>
</evidence>
<keyword evidence="6 8" id="KW-0472">Membrane</keyword>
<dbReference type="PANTHER" id="PTHR48022:SF11">
    <property type="entry name" value="MONOSACCHARIDE TRANSPORTER (HXT8), PUTATIVE (AFU_ORTHOLOGUE AFUA_2G08120)-RELATED"/>
    <property type="match status" value="1"/>
</dbReference>
<feature type="transmembrane region" description="Helical" evidence="8">
    <location>
        <begin position="193"/>
        <end position="214"/>
    </location>
</feature>
<feature type="transmembrane region" description="Helical" evidence="8">
    <location>
        <begin position="418"/>
        <end position="436"/>
    </location>
</feature>
<evidence type="ECO:0000256" key="3">
    <source>
        <dbReference type="ARBA" id="ARBA00022448"/>
    </source>
</evidence>
<evidence type="ECO:0000259" key="9">
    <source>
        <dbReference type="PROSITE" id="PS50850"/>
    </source>
</evidence>
<gene>
    <name evidence="10" type="ORF">B7463_g3053</name>
</gene>
<reference evidence="10 11" key="1">
    <citation type="submission" date="2018-05" db="EMBL/GenBank/DDBJ databases">
        <title>Draft genome sequence of Scytalidium lignicola DSM 105466, a ubiquitous saprotrophic fungus.</title>
        <authorList>
            <person name="Buettner E."/>
            <person name="Gebauer A.M."/>
            <person name="Hofrichter M."/>
            <person name="Liers C."/>
            <person name="Kellner H."/>
        </authorList>
    </citation>
    <scope>NUCLEOTIDE SEQUENCE [LARGE SCALE GENOMIC DNA]</scope>
    <source>
        <strain evidence="10 11">DSM 105466</strain>
    </source>
</reference>
<comment type="subcellular location">
    <subcellularLocation>
        <location evidence="1">Membrane</location>
        <topology evidence="1">Multi-pass membrane protein</topology>
    </subcellularLocation>
</comment>
<dbReference type="InterPro" id="IPR005828">
    <property type="entry name" value="MFS_sugar_transport-like"/>
</dbReference>
<dbReference type="InterPro" id="IPR003663">
    <property type="entry name" value="Sugar/inositol_transpt"/>
</dbReference>
<feature type="non-terminal residue" evidence="10">
    <location>
        <position position="519"/>
    </location>
</feature>
<organism evidence="10 11">
    <name type="scientific">Scytalidium lignicola</name>
    <name type="common">Hyphomycete</name>
    <dbReference type="NCBI Taxonomy" id="5539"/>
    <lineage>
        <taxon>Eukaryota</taxon>
        <taxon>Fungi</taxon>
        <taxon>Dikarya</taxon>
        <taxon>Ascomycota</taxon>
        <taxon>Pezizomycotina</taxon>
        <taxon>Leotiomycetes</taxon>
        <taxon>Leotiomycetes incertae sedis</taxon>
        <taxon>Scytalidium</taxon>
    </lineage>
</organism>
<keyword evidence="11" id="KW-1185">Reference proteome</keyword>
<sequence length="519" mass="56910">MSPHRGSEAGLPSDDGLPALRPKTNIRNVLYILGISTGMLAGGAINAMIATTLAQPTFISYMKLDGSNATSLIGATNGTFYAGGAIGVFFGSWAADRFGRRMAMAINAALSLICSALLAGSVNMTMFIIVRFFTGFGASQFVTLTPLYQSEISPPQWRGLMVATMGMSNVIGYNVANWTGVGFYFIPGQQIQWRMPFVIICGLCIIVLILLPFIPESPRWLIMMGRQEEAEAVVRKIHTNSHDADDQFVRFEINQMERQIQEERELAVSYWQMFADKKWRRRSCLCVLVGFLGQSTGVLVINNFGPFFYKSLGMNSLQQLYLAGGYNLVGFAMAVVSGFFVDRIGRVKLMVWGAIAQVGVLCIEAAIIASFQGADNKSANIAGIWAFYFYEAIYGLTWDCTQFIYVSELMPTHLRAKGVTVAIAALYFPDVGYLTATTIAFNRVGWKFFMIFIAIAPPLILLLWWWAPETKGKTLEEIGGLFGDHVATGGPGIMTDSPGAEDEKASIIHVGTRGSEENV</sequence>
<evidence type="ECO:0000313" key="11">
    <source>
        <dbReference type="Proteomes" id="UP000258309"/>
    </source>
</evidence>
<evidence type="ECO:0000256" key="2">
    <source>
        <dbReference type="ARBA" id="ARBA00010992"/>
    </source>
</evidence>
<evidence type="ECO:0000256" key="4">
    <source>
        <dbReference type="ARBA" id="ARBA00022692"/>
    </source>
</evidence>
<dbReference type="Proteomes" id="UP000258309">
    <property type="component" value="Unassembled WGS sequence"/>
</dbReference>
<comment type="similarity">
    <text evidence="2 7">Belongs to the major facilitator superfamily. Sugar transporter (TC 2.A.1.1) family.</text>
</comment>
<dbReference type="PROSITE" id="PS00216">
    <property type="entry name" value="SUGAR_TRANSPORT_1"/>
    <property type="match status" value="1"/>
</dbReference>
<dbReference type="OrthoDB" id="6612291at2759"/>
<dbReference type="PROSITE" id="PS50850">
    <property type="entry name" value="MFS"/>
    <property type="match status" value="1"/>
</dbReference>
<feature type="transmembrane region" description="Helical" evidence="8">
    <location>
        <begin position="283"/>
        <end position="301"/>
    </location>
</feature>
<feature type="domain" description="Major facilitator superfamily (MFS) profile" evidence="9">
    <location>
        <begin position="31"/>
        <end position="471"/>
    </location>
</feature>
<dbReference type="NCBIfam" id="TIGR00879">
    <property type="entry name" value="SP"/>
    <property type="match status" value="1"/>
</dbReference>
<accession>A0A3E2HIN9</accession>
<proteinExistence type="inferred from homology"/>
<name>A0A3E2HIN9_SCYLI</name>
<evidence type="ECO:0000313" key="10">
    <source>
        <dbReference type="EMBL" id="RFU33289.1"/>
    </source>
</evidence>
<dbReference type="Gene3D" id="1.20.1250.20">
    <property type="entry name" value="MFS general substrate transporter like domains"/>
    <property type="match status" value="1"/>
</dbReference>
<dbReference type="Pfam" id="PF00083">
    <property type="entry name" value="Sugar_tr"/>
    <property type="match status" value="1"/>
</dbReference>
<evidence type="ECO:0000256" key="8">
    <source>
        <dbReference type="SAM" id="Phobius"/>
    </source>
</evidence>
<feature type="transmembrane region" description="Helical" evidence="8">
    <location>
        <begin position="448"/>
        <end position="467"/>
    </location>
</feature>
<feature type="transmembrane region" description="Helical" evidence="8">
    <location>
        <begin position="102"/>
        <end position="122"/>
    </location>
</feature>